<dbReference type="EMBL" id="CP009288">
    <property type="protein sequence ID" value="AIQ11298.1"/>
    <property type="molecule type" value="Genomic_DNA"/>
</dbReference>
<protein>
    <submittedName>
        <fullName evidence="1">Uncharacterized protein</fullName>
    </submittedName>
</protein>
<organism evidence="1 2">
    <name type="scientific">Paenibacillus durus</name>
    <name type="common">Paenibacillus azotofixans</name>
    <dbReference type="NCBI Taxonomy" id="44251"/>
    <lineage>
        <taxon>Bacteria</taxon>
        <taxon>Bacillati</taxon>
        <taxon>Bacillota</taxon>
        <taxon>Bacilli</taxon>
        <taxon>Bacillales</taxon>
        <taxon>Paenibacillaceae</taxon>
        <taxon>Paenibacillus</taxon>
    </lineage>
</organism>
<dbReference type="AlphaFoldDB" id="A0A089HLN5"/>
<dbReference type="RefSeq" id="WP_042205217.1">
    <property type="nucleotide sequence ID" value="NZ_CP009288.1"/>
</dbReference>
<proteinExistence type="predicted"/>
<reference evidence="1 2" key="1">
    <citation type="submission" date="2014-08" db="EMBL/GenBank/DDBJ databases">
        <title>Comparative genomics of the Paenibacillus odorifer group.</title>
        <authorList>
            <person name="den Bakker H.C."/>
            <person name="Tsai Y.-C."/>
            <person name="Martin N."/>
            <person name="Korlach J."/>
            <person name="Wiedmann M."/>
        </authorList>
    </citation>
    <scope>NUCLEOTIDE SEQUENCE [LARGE SCALE GENOMIC DNA]</scope>
    <source>
        <strain evidence="1 2">DSM 1735</strain>
    </source>
</reference>
<gene>
    <name evidence="1" type="ORF">PDUR_04295</name>
</gene>
<evidence type="ECO:0000313" key="2">
    <source>
        <dbReference type="Proteomes" id="UP000029409"/>
    </source>
</evidence>
<evidence type="ECO:0000313" key="1">
    <source>
        <dbReference type="EMBL" id="AIQ11298.1"/>
    </source>
</evidence>
<dbReference type="eggNOG" id="ENOG5032EVN">
    <property type="taxonomic scope" value="Bacteria"/>
</dbReference>
<accession>A0A089HLN5</accession>
<name>A0A089HLN5_PAEDU</name>
<dbReference type="KEGG" id="pdu:PDUR_04295"/>
<dbReference type="OrthoDB" id="2608372at2"/>
<dbReference type="Proteomes" id="UP000029409">
    <property type="component" value="Chromosome"/>
</dbReference>
<sequence>MCTNKDEVGLKRNLYEQSKPGVIDTSAVSPNWFTFIDHEWNALQRDFFEKSFDSLVVDLVSIFRKGNPNYINLGSLFGSEKKKEDDNEKIIYSINQVNRKDNDITKVEMFLDPDSYKITELCLYMQVFPSMNELKYKIEKNYSDLLVSISNEFVIFDNEFKLTIKK</sequence>
<keyword evidence="2" id="KW-1185">Reference proteome</keyword>